<keyword evidence="3" id="KW-0378">Hydrolase</keyword>
<proteinExistence type="inferred from homology"/>
<dbReference type="GO" id="GO:0016787">
    <property type="term" value="F:hydrolase activity"/>
    <property type="evidence" value="ECO:0007669"/>
    <property type="project" value="UniProtKB-KW"/>
</dbReference>
<dbReference type="InterPro" id="IPR033663">
    <property type="entry name" value="HSV_TRM3"/>
</dbReference>
<feature type="domain" description="Probable DNA packing protein C-terminal" evidence="6">
    <location>
        <begin position="342"/>
        <end position="687"/>
    </location>
</feature>
<evidence type="ECO:0000256" key="5">
    <source>
        <dbReference type="ARBA" id="ARBA00023219"/>
    </source>
</evidence>
<organism evidence="8">
    <name type="scientific">Epstein-Barr virus (strain GD1)</name>
    <name type="common">HHV-4</name>
    <name type="synonym">Human gammaherpesvirus 4</name>
    <dbReference type="NCBI Taxonomy" id="10376"/>
    <lineage>
        <taxon>Viruses</taxon>
        <taxon>Duplodnaviria</taxon>
        <taxon>Heunggongvirae</taxon>
        <taxon>Peploviricota</taxon>
        <taxon>Herviviricetes</taxon>
        <taxon>Herpesvirales</taxon>
        <taxon>Orthoherpesviridae</taxon>
        <taxon>Gammaherpesvirinae</taxon>
        <taxon>Lymphocryptovirus</taxon>
        <taxon>Lymphocryptovirus humangamma4</taxon>
    </lineage>
</organism>
<dbReference type="InterPro" id="IPR038435">
    <property type="entry name" value="DNA_pack_C_sf"/>
</dbReference>
<dbReference type="HAMAP" id="MF_04013">
    <property type="entry name" value="HSV_TRM3"/>
    <property type="match status" value="1"/>
</dbReference>
<keyword evidence="4" id="KW-0238">DNA-binding</keyword>
<sequence>MLYASQRGRLTENLRNALQQDSTTQGCLGAETPSIMYTGAKSDRWAHPLVGTIHASNLYCPMLRAYCRHYGPRPVFVASDESLPMFSASPALHTPVQVQMCLLPELRDTLQRLLPPPNLEDSEALTEFKTSVSSARAILEDPNFLEMREFVTSLASFLSGQYKHKPARLEAFQKQVVLHSFYFLISIKSLEITDTMFDIFQSAFGLEEMTLEKLHIFKQKASVFLIPRRHGKTWIVVAIISLILSNLSNVQIGYVAHQKHVASAVFTEIIDTLTKSFDSKRVEVNKETSTITFRHSGKISSTVMCATCFNKNSIRGQTFHLLFVDEANFIKKEALPAILGFMLQKDAKIIFISSVNSADQATSFLYKLKDAQERLLNVVSYVCQEHRQDFDMQDSMVSCPCFRLHIPSYITMDSNIRATTNLFLDGAFSTELMGDTSSLSQGSLSRTVRDDAINQLELCRVDTLNPRVAGRLASSLYVYVDPAYTNNTSASGTGIAAVTHDRADPNRVIVLGLEHFFLKDLTGDAALQIATCVVALVSSIVTLHPHLEEVKVAVEGNSSQDSAVAIASIIGESCPLPCAFVHTKDKTSSLQWPMYLLTNEKSKAFERLIYAVNTASLSASQVTVSNTIQLSFDPVLYLISQIRAIKPIPLRDGTYTYTGKQRNLSDDVLVALVMAHFLATTQKHTFKKVH</sequence>
<reference evidence="8" key="1">
    <citation type="submission" date="2015-02" db="EMBL/GenBank/DDBJ databases">
        <authorList>
            <person name="Grayson E Nicholas"/>
        </authorList>
    </citation>
    <scope>NUCLEOTIDE SEQUENCE</scope>
    <source>
        <strain evidence="8">HL08</strain>
    </source>
</reference>
<evidence type="ECO:0000259" key="6">
    <source>
        <dbReference type="Pfam" id="PF02499"/>
    </source>
</evidence>
<organismHost>
    <name type="scientific">Homo sapiens</name>
    <name type="common">Human</name>
    <dbReference type="NCBI Taxonomy" id="9606"/>
</organismHost>
<evidence type="ECO:0000256" key="4">
    <source>
        <dbReference type="ARBA" id="ARBA00023125"/>
    </source>
</evidence>
<dbReference type="Pfam" id="PF02500">
    <property type="entry name" value="DNA_pack_N"/>
    <property type="match status" value="1"/>
</dbReference>
<gene>
    <name evidence="8" type="primary">BDRF1</name>
    <name evidence="8" type="synonym">BGRF1</name>
</gene>
<protein>
    <submittedName>
        <fullName evidence="8">BGRF1/BDRF1</fullName>
    </submittedName>
</protein>
<dbReference type="Pfam" id="PF02499">
    <property type="entry name" value="DNA_pack_C"/>
    <property type="match status" value="1"/>
</dbReference>
<feature type="domain" description="Probable DNA packing protein N-terminal" evidence="7">
    <location>
        <begin position="44"/>
        <end position="316"/>
    </location>
</feature>
<dbReference type="Proteomes" id="UP000275090">
    <property type="component" value="Segment"/>
</dbReference>
<evidence type="ECO:0000259" key="7">
    <source>
        <dbReference type="Pfam" id="PF02500"/>
    </source>
</evidence>
<dbReference type="GO" id="GO:0003677">
    <property type="term" value="F:DNA binding"/>
    <property type="evidence" value="ECO:0007669"/>
    <property type="project" value="UniProtKB-KW"/>
</dbReference>
<keyword evidence="1" id="KW-1048">Host nucleus</keyword>
<evidence type="ECO:0000256" key="3">
    <source>
        <dbReference type="ARBA" id="ARBA00022801"/>
    </source>
</evidence>
<keyword evidence="2" id="KW-1188">Viral release from host cell</keyword>
<evidence type="ECO:0000256" key="1">
    <source>
        <dbReference type="ARBA" id="ARBA00022562"/>
    </source>
</evidence>
<dbReference type="InterPro" id="IPR003499">
    <property type="entry name" value="DNA_pack_N"/>
</dbReference>
<dbReference type="InterPro" id="IPR027417">
    <property type="entry name" value="P-loop_NTPase"/>
</dbReference>
<name>A0A0C7SYR2_EBVG</name>
<evidence type="ECO:0000313" key="8">
    <source>
        <dbReference type="EMBL" id="CEQ33034.1"/>
    </source>
</evidence>
<accession>A0A0C7SYR2</accession>
<keyword evidence="5" id="KW-0231">Viral genome packaging</keyword>
<dbReference type="Gene3D" id="3.40.50.300">
    <property type="entry name" value="P-loop containing nucleotide triphosphate hydrolases"/>
    <property type="match status" value="1"/>
</dbReference>
<dbReference type="Gene3D" id="3.30.420.320">
    <property type="match status" value="1"/>
</dbReference>
<dbReference type="EMBL" id="LN824225">
    <property type="protein sequence ID" value="CEQ33034.1"/>
    <property type="molecule type" value="Genomic_DNA"/>
</dbReference>
<evidence type="ECO:0000256" key="2">
    <source>
        <dbReference type="ARBA" id="ARBA00022612"/>
    </source>
</evidence>
<dbReference type="InterPro" id="IPR003498">
    <property type="entry name" value="DNA_pack_C"/>
</dbReference>
<dbReference type="GO" id="GO:0051276">
    <property type="term" value="P:chromosome organization"/>
    <property type="evidence" value="ECO:0007669"/>
    <property type="project" value="InterPro"/>
</dbReference>